<dbReference type="Gene3D" id="3.30.565.10">
    <property type="entry name" value="Histidine kinase-like ATPase, C-terminal domain"/>
    <property type="match status" value="1"/>
</dbReference>
<organism evidence="3 4">
    <name type="scientific">Actinomadura gamaensis</name>
    <dbReference type="NCBI Taxonomy" id="1763541"/>
    <lineage>
        <taxon>Bacteria</taxon>
        <taxon>Bacillati</taxon>
        <taxon>Actinomycetota</taxon>
        <taxon>Actinomycetes</taxon>
        <taxon>Streptosporangiales</taxon>
        <taxon>Thermomonosporaceae</taxon>
        <taxon>Actinomadura</taxon>
    </lineage>
</organism>
<keyword evidence="3" id="KW-0547">Nucleotide-binding</keyword>
<keyword evidence="1" id="KW-0808">Transferase</keyword>
<keyword evidence="1" id="KW-0723">Serine/threonine-protein kinase</keyword>
<dbReference type="SUPFAM" id="SSF55874">
    <property type="entry name" value="ATPase domain of HSP90 chaperone/DNA topoisomerase II/histidine kinase"/>
    <property type="match status" value="1"/>
</dbReference>
<reference evidence="4" key="1">
    <citation type="journal article" date="2019" name="Int. J. Syst. Evol. Microbiol.">
        <title>The Global Catalogue of Microorganisms (GCM) 10K type strain sequencing project: providing services to taxonomists for standard genome sequencing and annotation.</title>
        <authorList>
            <consortium name="The Broad Institute Genomics Platform"/>
            <consortium name="The Broad Institute Genome Sequencing Center for Infectious Disease"/>
            <person name="Wu L."/>
            <person name="Ma J."/>
        </authorList>
    </citation>
    <scope>NUCLEOTIDE SEQUENCE [LARGE SCALE GENOMIC DNA]</scope>
    <source>
        <strain evidence="4">KLKA75</strain>
    </source>
</reference>
<dbReference type="CDD" id="cd16936">
    <property type="entry name" value="HATPase_RsbW-like"/>
    <property type="match status" value="1"/>
</dbReference>
<dbReference type="InterPro" id="IPR036890">
    <property type="entry name" value="HATPase_C_sf"/>
</dbReference>
<dbReference type="Pfam" id="PF13581">
    <property type="entry name" value="HATPase_c_2"/>
    <property type="match status" value="1"/>
</dbReference>
<dbReference type="InterPro" id="IPR050267">
    <property type="entry name" value="Anti-sigma-factor_SerPK"/>
</dbReference>
<feature type="domain" description="Histidine kinase/HSP90-like ATPase" evidence="2">
    <location>
        <begin position="75"/>
        <end position="190"/>
    </location>
</feature>
<accession>A0ABV9UBR0</accession>
<keyword evidence="1" id="KW-0418">Kinase</keyword>
<proteinExistence type="predicted"/>
<evidence type="ECO:0000256" key="1">
    <source>
        <dbReference type="ARBA" id="ARBA00022527"/>
    </source>
</evidence>
<protein>
    <submittedName>
        <fullName evidence="3">ATP-binding protein</fullName>
    </submittedName>
</protein>
<evidence type="ECO:0000259" key="2">
    <source>
        <dbReference type="Pfam" id="PF13581"/>
    </source>
</evidence>
<dbReference type="Proteomes" id="UP001595872">
    <property type="component" value="Unassembled WGS sequence"/>
</dbReference>
<keyword evidence="3" id="KW-0067">ATP-binding</keyword>
<dbReference type="GO" id="GO:0005524">
    <property type="term" value="F:ATP binding"/>
    <property type="evidence" value="ECO:0007669"/>
    <property type="project" value="UniProtKB-KW"/>
</dbReference>
<sequence length="240" mass="25019">MTAQGFHCCPVPRSFRGWQPSTRISNRRGPKMKASRSIISIHGRVPSPALWRVASAAAAGCRALGTLLVSERLIVPAVPEQVATARTWLHDRLGSAHPCGDAARTVVSELVANAIVHGSRDNDPVAVTVRRFPGRRVVVTVTDSGNGPGSAPRLRKVDLASTSGRGLQIVGAFATRWSIRRRGAGYRVRVLLSPKGGPAGDACLVAGFSGALADFDDASPGPGNGAAMRAVTGAARPPLV</sequence>
<name>A0ABV9UBR0_9ACTN</name>
<dbReference type="EMBL" id="JBHSIT010000014">
    <property type="protein sequence ID" value="MFC4912968.1"/>
    <property type="molecule type" value="Genomic_DNA"/>
</dbReference>
<dbReference type="InterPro" id="IPR003594">
    <property type="entry name" value="HATPase_dom"/>
</dbReference>
<dbReference type="RefSeq" id="WP_378263418.1">
    <property type="nucleotide sequence ID" value="NZ_JBHSIT010000014.1"/>
</dbReference>
<evidence type="ECO:0000313" key="4">
    <source>
        <dbReference type="Proteomes" id="UP001595872"/>
    </source>
</evidence>
<dbReference type="PANTHER" id="PTHR35526">
    <property type="entry name" value="ANTI-SIGMA-F FACTOR RSBW-RELATED"/>
    <property type="match status" value="1"/>
</dbReference>
<comment type="caution">
    <text evidence="3">The sequence shown here is derived from an EMBL/GenBank/DDBJ whole genome shotgun (WGS) entry which is preliminary data.</text>
</comment>
<keyword evidence="4" id="KW-1185">Reference proteome</keyword>
<gene>
    <name evidence="3" type="ORF">ACFPCY_37105</name>
</gene>
<evidence type="ECO:0000313" key="3">
    <source>
        <dbReference type="EMBL" id="MFC4912968.1"/>
    </source>
</evidence>
<dbReference type="PANTHER" id="PTHR35526:SF3">
    <property type="entry name" value="ANTI-SIGMA-F FACTOR RSBW"/>
    <property type="match status" value="1"/>
</dbReference>